<dbReference type="Pfam" id="PF25673">
    <property type="entry name" value="Terminase_7"/>
    <property type="match status" value="1"/>
</dbReference>
<accession>A0ABW2T4R0</accession>
<reference evidence="3" key="1">
    <citation type="journal article" date="2019" name="Int. J. Syst. Evol. Microbiol.">
        <title>The Global Catalogue of Microorganisms (GCM) 10K type strain sequencing project: providing services to taxonomists for standard genome sequencing and annotation.</title>
        <authorList>
            <consortium name="The Broad Institute Genomics Platform"/>
            <consortium name="The Broad Institute Genome Sequencing Center for Infectious Disease"/>
            <person name="Wu L."/>
            <person name="Ma J."/>
        </authorList>
    </citation>
    <scope>NUCLEOTIDE SEQUENCE [LARGE SCALE GENOMIC DNA]</scope>
    <source>
        <strain evidence="3">JCM 10083</strain>
    </source>
</reference>
<evidence type="ECO:0000313" key="2">
    <source>
        <dbReference type="EMBL" id="MFC7603675.1"/>
    </source>
</evidence>
<sequence length="137" mass="15898">MRQRRNRVSTNAKLVADPKLKAPELPDRSWHSMTVAWWEDVWSSPMAPEYDDSDRHGLFLMAVLIDEFWLSPSKELAAEIRLQRQAFGLSPIDRRRLQWEIERGDEANERTKKRRAKPAAKVADGEPADPRSILHVV</sequence>
<organism evidence="2 3">
    <name type="scientific">Streptosporangium amethystogenes subsp. fukuiense</name>
    <dbReference type="NCBI Taxonomy" id="698418"/>
    <lineage>
        <taxon>Bacteria</taxon>
        <taxon>Bacillati</taxon>
        <taxon>Actinomycetota</taxon>
        <taxon>Actinomycetes</taxon>
        <taxon>Streptosporangiales</taxon>
        <taxon>Streptosporangiaceae</taxon>
        <taxon>Streptosporangium</taxon>
    </lineage>
</organism>
<evidence type="ECO:0008006" key="4">
    <source>
        <dbReference type="Google" id="ProtNLM"/>
    </source>
</evidence>
<name>A0ABW2T4R0_9ACTN</name>
<dbReference type="InterPro" id="IPR057972">
    <property type="entry name" value="Terminase_7"/>
</dbReference>
<dbReference type="Proteomes" id="UP001596514">
    <property type="component" value="Unassembled WGS sequence"/>
</dbReference>
<protein>
    <recommendedName>
        <fullName evidence="4">Terminase small subunit</fullName>
    </recommendedName>
</protein>
<evidence type="ECO:0000256" key="1">
    <source>
        <dbReference type="SAM" id="MobiDB-lite"/>
    </source>
</evidence>
<evidence type="ECO:0000313" key="3">
    <source>
        <dbReference type="Proteomes" id="UP001596514"/>
    </source>
</evidence>
<gene>
    <name evidence="2" type="ORF">ACFQVD_26530</name>
</gene>
<dbReference type="EMBL" id="JBHTEE010000001">
    <property type="protein sequence ID" value="MFC7603675.1"/>
    <property type="molecule type" value="Genomic_DNA"/>
</dbReference>
<feature type="region of interest" description="Disordered" evidence="1">
    <location>
        <begin position="105"/>
        <end position="137"/>
    </location>
</feature>
<dbReference type="RefSeq" id="WP_343982004.1">
    <property type="nucleotide sequence ID" value="NZ_BAAAGK010000233.1"/>
</dbReference>
<comment type="caution">
    <text evidence="2">The sequence shown here is derived from an EMBL/GenBank/DDBJ whole genome shotgun (WGS) entry which is preliminary data.</text>
</comment>
<proteinExistence type="predicted"/>
<keyword evidence="3" id="KW-1185">Reference proteome</keyword>